<protein>
    <submittedName>
        <fullName evidence="2">Uncharacterized protein</fullName>
    </submittedName>
</protein>
<reference evidence="2" key="2">
    <citation type="submission" date="2023-01" db="EMBL/GenBank/DDBJ databases">
        <authorList>
            <person name="Sun Q."/>
            <person name="Evtushenko L."/>
        </authorList>
    </citation>
    <scope>NUCLEOTIDE SEQUENCE</scope>
    <source>
        <strain evidence="2">VKM Ac-1401</strain>
    </source>
</reference>
<name>A0A9W6HD25_9MICO</name>
<keyword evidence="1" id="KW-1133">Transmembrane helix</keyword>
<dbReference type="EMBL" id="BSEN01000015">
    <property type="protein sequence ID" value="GLJ78259.1"/>
    <property type="molecule type" value="Genomic_DNA"/>
</dbReference>
<keyword evidence="3" id="KW-1185">Reference proteome</keyword>
<evidence type="ECO:0000256" key="1">
    <source>
        <dbReference type="SAM" id="Phobius"/>
    </source>
</evidence>
<reference evidence="2" key="1">
    <citation type="journal article" date="2014" name="Int. J. Syst. Evol. Microbiol.">
        <title>Complete genome sequence of Corynebacterium casei LMG S-19264T (=DSM 44701T), isolated from a smear-ripened cheese.</title>
        <authorList>
            <consortium name="US DOE Joint Genome Institute (JGI-PGF)"/>
            <person name="Walter F."/>
            <person name="Albersmeier A."/>
            <person name="Kalinowski J."/>
            <person name="Ruckert C."/>
        </authorList>
    </citation>
    <scope>NUCLEOTIDE SEQUENCE</scope>
    <source>
        <strain evidence="2">VKM Ac-1401</strain>
    </source>
</reference>
<sequence length="130" mass="13083">MIPMSEPARGSVRTRPSLTLGNPGLGWLAAIAVVGLIVGAIILAIVGSTLSDTTVGDIGEVGDSATAVLISGAPDTGPATWQAIGGWLVQLGTLALIGYLVAYAVLRRLSPAPRPETSGPIDDESPRGGN</sequence>
<evidence type="ECO:0000313" key="3">
    <source>
        <dbReference type="Proteomes" id="UP001142372"/>
    </source>
</evidence>
<comment type="caution">
    <text evidence="2">The sequence shown here is derived from an EMBL/GenBank/DDBJ whole genome shotgun (WGS) entry which is preliminary data.</text>
</comment>
<dbReference type="AlphaFoldDB" id="A0A9W6HD25"/>
<keyword evidence="1" id="KW-0812">Transmembrane</keyword>
<gene>
    <name evidence="2" type="ORF">GCM10017584_38330</name>
</gene>
<keyword evidence="1" id="KW-0472">Membrane</keyword>
<accession>A0A9W6HD25</accession>
<organism evidence="2 3">
    <name type="scientific">Leifsonia poae</name>
    <dbReference type="NCBI Taxonomy" id="110933"/>
    <lineage>
        <taxon>Bacteria</taxon>
        <taxon>Bacillati</taxon>
        <taxon>Actinomycetota</taxon>
        <taxon>Actinomycetes</taxon>
        <taxon>Micrococcales</taxon>
        <taxon>Microbacteriaceae</taxon>
        <taxon>Leifsonia</taxon>
    </lineage>
</organism>
<proteinExistence type="predicted"/>
<evidence type="ECO:0000313" key="2">
    <source>
        <dbReference type="EMBL" id="GLJ78259.1"/>
    </source>
</evidence>
<dbReference type="Proteomes" id="UP001142372">
    <property type="component" value="Unassembled WGS sequence"/>
</dbReference>
<feature type="transmembrane region" description="Helical" evidence="1">
    <location>
        <begin position="25"/>
        <end position="46"/>
    </location>
</feature>
<feature type="transmembrane region" description="Helical" evidence="1">
    <location>
        <begin position="84"/>
        <end position="106"/>
    </location>
</feature>